<keyword evidence="4 6" id="KW-1133">Transmembrane helix</keyword>
<keyword evidence="2" id="KW-0813">Transport</keyword>
<evidence type="ECO:0000256" key="3">
    <source>
        <dbReference type="ARBA" id="ARBA00022692"/>
    </source>
</evidence>
<feature type="transmembrane region" description="Helical" evidence="6">
    <location>
        <begin position="213"/>
        <end position="233"/>
    </location>
</feature>
<feature type="transmembrane region" description="Helical" evidence="6">
    <location>
        <begin position="322"/>
        <end position="344"/>
    </location>
</feature>
<proteinExistence type="predicted"/>
<feature type="transmembrane region" description="Helical" evidence="6">
    <location>
        <begin position="48"/>
        <end position="70"/>
    </location>
</feature>
<feature type="transmembrane region" description="Helical" evidence="6">
    <location>
        <begin position="76"/>
        <end position="98"/>
    </location>
</feature>
<evidence type="ECO:0000313" key="7">
    <source>
        <dbReference type="EMBL" id="AKF02902.1"/>
    </source>
</evidence>
<dbReference type="KEGG" id="samy:DB32_000050"/>
<reference evidence="7 8" key="1">
    <citation type="submission" date="2015-03" db="EMBL/GenBank/DDBJ databases">
        <title>Genome assembly of Sandaracinus amylolyticus DSM 53668.</title>
        <authorList>
            <person name="Sharma G."/>
            <person name="Subramanian S."/>
        </authorList>
    </citation>
    <scope>NUCLEOTIDE SEQUENCE [LARGE SCALE GENOMIC DNA]</scope>
    <source>
        <strain evidence="7 8">DSM 53668</strain>
    </source>
</reference>
<comment type="subcellular location">
    <subcellularLocation>
        <location evidence="1">Membrane</location>
        <topology evidence="1">Multi-pass membrane protein</topology>
    </subcellularLocation>
</comment>
<dbReference type="PIRSF" id="PIRSF006060">
    <property type="entry name" value="AA_transporter"/>
    <property type="match status" value="1"/>
</dbReference>
<accession>A0A0F6VYR3</accession>
<feature type="transmembrane region" description="Helical" evidence="6">
    <location>
        <begin position="282"/>
        <end position="301"/>
    </location>
</feature>
<organism evidence="7 8">
    <name type="scientific">Sandaracinus amylolyticus</name>
    <dbReference type="NCBI Taxonomy" id="927083"/>
    <lineage>
        <taxon>Bacteria</taxon>
        <taxon>Pseudomonadati</taxon>
        <taxon>Myxococcota</taxon>
        <taxon>Polyangia</taxon>
        <taxon>Polyangiales</taxon>
        <taxon>Sandaracinaceae</taxon>
        <taxon>Sandaracinus</taxon>
    </lineage>
</organism>
<feature type="transmembrane region" description="Helical" evidence="6">
    <location>
        <begin position="451"/>
        <end position="471"/>
    </location>
</feature>
<gene>
    <name evidence="7" type="ORF">DB32_000050</name>
</gene>
<dbReference type="GO" id="GO:0015171">
    <property type="term" value="F:amino acid transmembrane transporter activity"/>
    <property type="evidence" value="ECO:0007669"/>
    <property type="project" value="TreeGrafter"/>
</dbReference>
<keyword evidence="3 6" id="KW-0812">Transmembrane</keyword>
<feature type="transmembrane region" description="Helical" evidence="6">
    <location>
        <begin position="427"/>
        <end position="445"/>
    </location>
</feature>
<evidence type="ECO:0000256" key="2">
    <source>
        <dbReference type="ARBA" id="ARBA00022448"/>
    </source>
</evidence>
<dbReference type="GO" id="GO:0016020">
    <property type="term" value="C:membrane"/>
    <property type="evidence" value="ECO:0007669"/>
    <property type="project" value="UniProtKB-SubCell"/>
</dbReference>
<dbReference type="AlphaFoldDB" id="A0A0F6VYR3"/>
<feature type="transmembrane region" description="Helical" evidence="6">
    <location>
        <begin position="378"/>
        <end position="397"/>
    </location>
</feature>
<evidence type="ECO:0000256" key="4">
    <source>
        <dbReference type="ARBA" id="ARBA00022989"/>
    </source>
</evidence>
<evidence type="ECO:0000313" key="8">
    <source>
        <dbReference type="Proteomes" id="UP000034883"/>
    </source>
</evidence>
<feature type="transmembrane region" description="Helical" evidence="6">
    <location>
        <begin position="119"/>
        <end position="143"/>
    </location>
</feature>
<sequence length="548" mass="57897">MRGNPGGRPDSMKLFAKKDLDTVVREAHDPNLAEGHGGLKRTLGAFNLTMLGIGAIIGAGIFSLTGTAAAQYAGPGIAFSFVLGGLLCTFAGLCYAELAAMIPVAGSAYAYAYTTMGELVAWIIGWDLVLEYAFGAVVVSIAWSGYFVELLGSLGITLPDHLLYWTKGPFEEITLASGATTTGLWNVPASVVALLCASVLYRGIRESAWVNNLIVVLKTTIVCVFILLGITLVSGDNLFVNPAASGLGSLVPAPVDLAEADWSAVDRLLHDLFGYHPSRYGWGWGGVLTGAGVVFFAYIGFDAVSTTAQEARRPQSDLPIGILASLVICTALYILVAITMTGVVNYTDLDVSAPIAVGIDRIVELRGWSEGAAHTFSAVIKLGALAGLTSVILVMMLGQTRVFYAMAGDGLLPWFHETHRKFHTPHVATVLTGVFVAIAGGSMPMHLVGELVSIGTLLAFVLVCLGVPILRRTNPNTPRPFKVPAPWLIGGLGAASCLFVMIGLPPDTWLRLIVWLALGFAIYFTYGRKNSHLQKRLAAGGDGAKDAA</sequence>
<keyword evidence="8" id="KW-1185">Reference proteome</keyword>
<name>A0A0F6VYR3_9BACT</name>
<dbReference type="EMBL" id="CP011125">
    <property type="protein sequence ID" value="AKF02902.1"/>
    <property type="molecule type" value="Genomic_DNA"/>
</dbReference>
<feature type="transmembrane region" description="Helical" evidence="6">
    <location>
        <begin position="183"/>
        <end position="201"/>
    </location>
</feature>
<dbReference type="PANTHER" id="PTHR43243">
    <property type="entry name" value="INNER MEMBRANE TRANSPORTER YGJI-RELATED"/>
    <property type="match status" value="1"/>
</dbReference>
<dbReference type="InterPro" id="IPR002293">
    <property type="entry name" value="AA/rel_permease1"/>
</dbReference>
<dbReference type="Gene3D" id="1.20.1740.10">
    <property type="entry name" value="Amino acid/polyamine transporter I"/>
    <property type="match status" value="1"/>
</dbReference>
<protein>
    <submittedName>
        <fullName evidence="7">Amino acid permease</fullName>
    </submittedName>
</protein>
<keyword evidence="5 6" id="KW-0472">Membrane</keyword>
<dbReference type="Proteomes" id="UP000034883">
    <property type="component" value="Chromosome"/>
</dbReference>
<dbReference type="STRING" id="927083.DB32_000050"/>
<feature type="transmembrane region" description="Helical" evidence="6">
    <location>
        <begin position="508"/>
        <end position="526"/>
    </location>
</feature>
<evidence type="ECO:0000256" key="5">
    <source>
        <dbReference type="ARBA" id="ARBA00023136"/>
    </source>
</evidence>
<feature type="transmembrane region" description="Helical" evidence="6">
    <location>
        <begin position="483"/>
        <end position="502"/>
    </location>
</feature>
<dbReference type="Pfam" id="PF13520">
    <property type="entry name" value="AA_permease_2"/>
    <property type="match status" value="1"/>
</dbReference>
<evidence type="ECO:0000256" key="6">
    <source>
        <dbReference type="SAM" id="Phobius"/>
    </source>
</evidence>
<evidence type="ECO:0000256" key="1">
    <source>
        <dbReference type="ARBA" id="ARBA00004141"/>
    </source>
</evidence>
<dbReference type="PANTHER" id="PTHR43243:SF4">
    <property type="entry name" value="CATIONIC AMINO ACID TRANSPORTER 4"/>
    <property type="match status" value="1"/>
</dbReference>